<proteinExistence type="predicted"/>
<feature type="compositionally biased region" description="Polar residues" evidence="3">
    <location>
        <begin position="1096"/>
        <end position="1106"/>
    </location>
</feature>
<dbReference type="PROSITE" id="PS50109">
    <property type="entry name" value="HIS_KIN"/>
    <property type="match status" value="1"/>
</dbReference>
<reference evidence="6 7" key="1">
    <citation type="submission" date="2018-05" db="EMBL/GenBank/DDBJ databases">
        <title>Genome sequencing and assembly of the regulated plant pathogen Lachnellula willkommii and related sister species for the development of diagnostic species identification markers.</title>
        <authorList>
            <person name="Giroux E."/>
            <person name="Bilodeau G."/>
        </authorList>
    </citation>
    <scope>NUCLEOTIDE SEQUENCE [LARGE SCALE GENOMIC DNA]</scope>
    <source>
        <strain evidence="6 7">CBS 185.66</strain>
    </source>
</reference>
<feature type="compositionally biased region" description="Polar residues" evidence="3">
    <location>
        <begin position="330"/>
        <end position="339"/>
    </location>
</feature>
<dbReference type="PANTHER" id="PTHR43719">
    <property type="entry name" value="TWO-COMPONENT HISTIDINE KINASE"/>
    <property type="match status" value="1"/>
</dbReference>
<dbReference type="InterPro" id="IPR005467">
    <property type="entry name" value="His_kinase_dom"/>
</dbReference>
<feature type="compositionally biased region" description="Polar residues" evidence="3">
    <location>
        <begin position="354"/>
        <end position="365"/>
    </location>
</feature>
<dbReference type="InterPro" id="IPR003661">
    <property type="entry name" value="HisK_dim/P_dom"/>
</dbReference>
<protein>
    <submittedName>
        <fullName evidence="6">Hybrid signal transduction histidine kinase B</fullName>
    </submittedName>
</protein>
<dbReference type="Pfam" id="PF00072">
    <property type="entry name" value="Response_reg"/>
    <property type="match status" value="1"/>
</dbReference>
<dbReference type="PANTHER" id="PTHR43719:SF69">
    <property type="entry name" value="HISTIDINE KINASE G7"/>
    <property type="match status" value="1"/>
</dbReference>
<dbReference type="SUPFAM" id="SSF55874">
    <property type="entry name" value="ATPase domain of HSP90 chaperone/DNA topoisomerase II/histidine kinase"/>
    <property type="match status" value="1"/>
</dbReference>
<feature type="region of interest" description="Disordered" evidence="3">
    <location>
        <begin position="1060"/>
        <end position="1112"/>
    </location>
</feature>
<dbReference type="SMART" id="SM00448">
    <property type="entry name" value="REC"/>
    <property type="match status" value="1"/>
</dbReference>
<dbReference type="GeneID" id="41987370"/>
<keyword evidence="6" id="KW-0808">Transferase</keyword>
<dbReference type="CDD" id="cd00082">
    <property type="entry name" value="HisKA"/>
    <property type="match status" value="1"/>
</dbReference>
<dbReference type="InterPro" id="IPR004358">
    <property type="entry name" value="Sig_transdc_His_kin-like_C"/>
</dbReference>
<feature type="domain" description="Histidine kinase" evidence="4">
    <location>
        <begin position="654"/>
        <end position="905"/>
    </location>
</feature>
<dbReference type="SMART" id="SM00388">
    <property type="entry name" value="HisKA"/>
    <property type="match status" value="1"/>
</dbReference>
<keyword evidence="7" id="KW-1185">Reference proteome</keyword>
<evidence type="ECO:0000256" key="3">
    <source>
        <dbReference type="SAM" id="MobiDB-lite"/>
    </source>
</evidence>
<dbReference type="FunFam" id="1.10.287.130:FF:000023">
    <property type="entry name" value="Sensor histidine kinase/response regulator, putative"/>
    <property type="match status" value="1"/>
</dbReference>
<feature type="compositionally biased region" description="Polar residues" evidence="3">
    <location>
        <begin position="303"/>
        <end position="322"/>
    </location>
</feature>
<accession>A0A8H8TVY1</accession>
<dbReference type="InterPro" id="IPR011006">
    <property type="entry name" value="CheY-like_superfamily"/>
</dbReference>
<evidence type="ECO:0000259" key="5">
    <source>
        <dbReference type="PROSITE" id="PS50110"/>
    </source>
</evidence>
<dbReference type="Gene3D" id="1.10.287.130">
    <property type="match status" value="1"/>
</dbReference>
<dbReference type="Pfam" id="PF00512">
    <property type="entry name" value="HisKA"/>
    <property type="match status" value="1"/>
</dbReference>
<dbReference type="InterPro" id="IPR036890">
    <property type="entry name" value="HATPase_C_sf"/>
</dbReference>
<dbReference type="FunFam" id="3.30.450.40:FF:000083">
    <property type="entry name" value="Sensor histidine kinase/response regulator, putative (AFU_orthologue AFUA_4G00660)"/>
    <property type="match status" value="1"/>
</dbReference>
<feature type="compositionally biased region" description="Low complexity" evidence="3">
    <location>
        <begin position="340"/>
        <end position="353"/>
    </location>
</feature>
<dbReference type="CDD" id="cd17546">
    <property type="entry name" value="REC_hyHK_CKI1_RcsC-like"/>
    <property type="match status" value="1"/>
</dbReference>
<dbReference type="Proteomes" id="UP000431533">
    <property type="component" value="Unassembled WGS sequence"/>
</dbReference>
<sequence length="1273" mass="139189">MSDPELHAQTQLSLVRARERARVRDLLRYYKTDTKPRAPLKENIPCGFSDIYAAGHAAPSIALASASEAQNDIPDDSQLLSHDPTLTAFAQLGAFRMNCERSFISIMTPQNQFILAEATRSVSLYSQEQCDEGDEVYLGPRVLDTIWGVCPNTIQVFTAQDDSLDVATSSVIANRECYVMNDMSAMDSFKDRPYCIGWPYMKFYAEVPIHSPSGHVIGTYCVVDNKPRDGLSKKGLGILNEISSAIMKHLELVQMQHDLQRAGRMVKGLNLFVEGKGALQDFGGNEANKLKTLQARPHIHPTGSAQTLTTASDRQESAQDSTDGLAKTAHLSNHNLSENAAQTTRSASSASATDFTHPSTPSSGLGTRERKLSSDSIATIQEISSGAMKQLFSRASYTIRKALDLDGVMFIDACVRDIAVDLATAAPESPLPEPLKFRGMSDIPSDERKEWSSESGEKGSIRFVDDPAASQKSMAKTLHAPYLSSSELLGYSAQASNSADALSSQRIPLPKSTLRGLLGKYRYGHIFDFDEDGSLVQTADKPWKSDTTESGVDASENSNSEKEKEEKGEEKEKLWTKQLLDVCPGARSIIFLALWDPQRDQWFAGSLAWSKNSTRTLESADIGYLAAFGSCIMSEKSRLDALTADRAKADFISSVSHELRSPLHGVLASAEALQETPTNSTQDEMIRTITVCGGTLLDTMDQILDYAKTSLSTNPSSSRFEKSVSHNKRTTNLDLSQLVENVVEGVSVGHNYRRSDNTHEHMGHDALQMNVLVIVSVDWQTSWNLESDVGSWKRIIMNLFGNALKYTTSGFVRISLRANTISADSSRPSQQVVTLQIEDSGKGMSQDYLRHGLFTPFTQEDPHAVGTGLGLSIVRQLVVDLRGEIDVHSEVGYGTTVNVSVPIGPPSKPQTTTIQENSSFIKEIKTRCHRLKLCFIGFEYYPDIAETPNGLLSAHARCILAMKESLTAMAADWFGLEVTTASSADSANGDILMGLRSKSSLLKSNRVSIPPSIIFEDITAGDDIGSGNGVVSLSQPAGPHKLARILAQCLDYRNSSIRLPTLQGGEKPGSPPVFQEVSSHRNDNRPDILEIIPSGEASNSPNSPNHNGLPGPAAIEEKITIAVSKMTLDPESTKLAVPQIPSRSKVLLVEDNSINLKILVNYMKIAKQDYITAVNGLEALHRFEEEPCSFKVIFMDLAMPVMDGLTSSRRIRAYESKNNIPRTRIVALTCFSSAEYQRDAALSGIDIFLIKPVPMKTLKPILEMEPNDVSTGD</sequence>
<keyword evidence="1 2" id="KW-0597">Phosphoprotein</keyword>
<dbReference type="GO" id="GO:0000155">
    <property type="term" value="F:phosphorelay sensor kinase activity"/>
    <property type="evidence" value="ECO:0007669"/>
    <property type="project" value="InterPro"/>
</dbReference>
<feature type="compositionally biased region" description="Basic and acidic residues" evidence="3">
    <location>
        <begin position="445"/>
        <end position="461"/>
    </location>
</feature>
<evidence type="ECO:0000313" key="6">
    <source>
        <dbReference type="EMBL" id="TVY23847.1"/>
    </source>
</evidence>
<dbReference type="AlphaFoldDB" id="A0A8H8TVY1"/>
<dbReference type="Gene3D" id="3.40.50.2300">
    <property type="match status" value="1"/>
</dbReference>
<keyword evidence="6" id="KW-0418">Kinase</keyword>
<dbReference type="SMART" id="SM00387">
    <property type="entry name" value="HATPase_c"/>
    <property type="match status" value="1"/>
</dbReference>
<evidence type="ECO:0000256" key="2">
    <source>
        <dbReference type="PROSITE-ProRule" id="PRU00169"/>
    </source>
</evidence>
<dbReference type="SUPFAM" id="SSF47384">
    <property type="entry name" value="Homodimeric domain of signal transducing histidine kinase"/>
    <property type="match status" value="1"/>
</dbReference>
<organism evidence="6 7">
    <name type="scientific">Lachnellula hyalina</name>
    <dbReference type="NCBI Taxonomy" id="1316788"/>
    <lineage>
        <taxon>Eukaryota</taxon>
        <taxon>Fungi</taxon>
        <taxon>Dikarya</taxon>
        <taxon>Ascomycota</taxon>
        <taxon>Pezizomycotina</taxon>
        <taxon>Leotiomycetes</taxon>
        <taxon>Helotiales</taxon>
        <taxon>Lachnaceae</taxon>
        <taxon>Lachnellula</taxon>
    </lineage>
</organism>
<comment type="caution">
    <text evidence="6">The sequence shown here is derived from an EMBL/GenBank/DDBJ whole genome shotgun (WGS) entry which is preliminary data.</text>
</comment>
<feature type="modified residue" description="4-aspartylphosphate" evidence="2">
    <location>
        <position position="1196"/>
    </location>
</feature>
<dbReference type="Pfam" id="PF02518">
    <property type="entry name" value="HATPase_c"/>
    <property type="match status" value="1"/>
</dbReference>
<dbReference type="Gene3D" id="3.30.565.10">
    <property type="entry name" value="Histidine kinase-like ATPase, C-terminal domain"/>
    <property type="match status" value="1"/>
</dbReference>
<dbReference type="InterPro" id="IPR050956">
    <property type="entry name" value="2C_system_His_kinase"/>
</dbReference>
<feature type="region of interest" description="Disordered" evidence="3">
    <location>
        <begin position="540"/>
        <end position="571"/>
    </location>
</feature>
<feature type="compositionally biased region" description="Basic and acidic residues" evidence="3">
    <location>
        <begin position="1078"/>
        <end position="1088"/>
    </location>
</feature>
<dbReference type="RefSeq" id="XP_031002635.1">
    <property type="nucleotide sequence ID" value="XM_031152103.1"/>
</dbReference>
<feature type="region of interest" description="Disordered" evidence="3">
    <location>
        <begin position="430"/>
        <end position="461"/>
    </location>
</feature>
<dbReference type="PRINTS" id="PR00344">
    <property type="entry name" value="BCTRLSENSOR"/>
</dbReference>
<dbReference type="SUPFAM" id="SSF52172">
    <property type="entry name" value="CheY-like"/>
    <property type="match status" value="1"/>
</dbReference>
<evidence type="ECO:0000256" key="1">
    <source>
        <dbReference type="ARBA" id="ARBA00022553"/>
    </source>
</evidence>
<evidence type="ECO:0000313" key="7">
    <source>
        <dbReference type="Proteomes" id="UP000431533"/>
    </source>
</evidence>
<feature type="domain" description="Response regulatory" evidence="5">
    <location>
        <begin position="1145"/>
        <end position="1266"/>
    </location>
</feature>
<dbReference type="OrthoDB" id="303614at2759"/>
<dbReference type="InterPro" id="IPR003594">
    <property type="entry name" value="HATPase_dom"/>
</dbReference>
<dbReference type="InterPro" id="IPR036097">
    <property type="entry name" value="HisK_dim/P_sf"/>
</dbReference>
<dbReference type="InterPro" id="IPR001789">
    <property type="entry name" value="Sig_transdc_resp-reg_receiver"/>
</dbReference>
<evidence type="ECO:0000259" key="4">
    <source>
        <dbReference type="PROSITE" id="PS50109"/>
    </source>
</evidence>
<feature type="compositionally biased region" description="Basic and acidic residues" evidence="3">
    <location>
        <begin position="559"/>
        <end position="571"/>
    </location>
</feature>
<feature type="region of interest" description="Disordered" evidence="3">
    <location>
        <begin position="296"/>
        <end position="373"/>
    </location>
</feature>
<dbReference type="EMBL" id="QGMH01000159">
    <property type="protein sequence ID" value="TVY23847.1"/>
    <property type="molecule type" value="Genomic_DNA"/>
</dbReference>
<gene>
    <name evidence="6" type="primary">dhkB_0</name>
    <name evidence="6" type="ORF">LHYA1_G007172</name>
</gene>
<dbReference type="SUPFAM" id="SSF55781">
    <property type="entry name" value="GAF domain-like"/>
    <property type="match status" value="1"/>
</dbReference>
<dbReference type="PROSITE" id="PS50110">
    <property type="entry name" value="RESPONSE_REGULATORY"/>
    <property type="match status" value="1"/>
</dbReference>
<name>A0A8H8TVY1_9HELO</name>